<evidence type="ECO:0000313" key="3">
    <source>
        <dbReference type="EMBL" id="MBW4660873.1"/>
    </source>
</evidence>
<reference evidence="3" key="2">
    <citation type="journal article" date="2022" name="Microbiol. Resour. Announc.">
        <title>Metagenome Sequencing to Explore Phylogenomics of Terrestrial Cyanobacteria.</title>
        <authorList>
            <person name="Ward R.D."/>
            <person name="Stajich J.E."/>
            <person name="Johansen J.R."/>
            <person name="Huntemann M."/>
            <person name="Clum A."/>
            <person name="Foster B."/>
            <person name="Foster B."/>
            <person name="Roux S."/>
            <person name="Palaniappan K."/>
            <person name="Varghese N."/>
            <person name="Mukherjee S."/>
            <person name="Reddy T.B.K."/>
            <person name="Daum C."/>
            <person name="Copeland A."/>
            <person name="Chen I.A."/>
            <person name="Ivanova N.N."/>
            <person name="Kyrpides N.C."/>
            <person name="Shapiro N."/>
            <person name="Eloe-Fadrosh E.A."/>
            <person name="Pietrasiak N."/>
        </authorList>
    </citation>
    <scope>NUCLEOTIDE SEQUENCE</scope>
    <source>
        <strain evidence="3">UHER 2000/2452</strain>
    </source>
</reference>
<dbReference type="InterPro" id="IPR007572">
    <property type="entry name" value="Uncharacterised_Ycf20"/>
</dbReference>
<dbReference type="PANTHER" id="PTHR33787:SF5">
    <property type="entry name" value="YCF20-LIKE PROTEIN"/>
    <property type="match status" value="1"/>
</dbReference>
<accession>A0A951QGN5</accession>
<dbReference type="Pfam" id="PF04483">
    <property type="entry name" value="DUF565"/>
    <property type="match status" value="1"/>
</dbReference>
<feature type="transmembrane region" description="Helical" evidence="2">
    <location>
        <begin position="57"/>
        <end position="75"/>
    </location>
</feature>
<organism evidence="3 4">
    <name type="scientific">Drouetiella hepatica Uher 2000/2452</name>
    <dbReference type="NCBI Taxonomy" id="904376"/>
    <lineage>
        <taxon>Bacteria</taxon>
        <taxon>Bacillati</taxon>
        <taxon>Cyanobacteriota</taxon>
        <taxon>Cyanophyceae</taxon>
        <taxon>Oculatellales</taxon>
        <taxon>Oculatellaceae</taxon>
        <taxon>Drouetiella</taxon>
    </lineage>
</organism>
<name>A0A951QGN5_9CYAN</name>
<evidence type="ECO:0000256" key="2">
    <source>
        <dbReference type="SAM" id="Phobius"/>
    </source>
</evidence>
<dbReference type="PANTHER" id="PTHR33787">
    <property type="match status" value="1"/>
</dbReference>
<protein>
    <submittedName>
        <fullName evidence="3">DUF565 domain-containing protein</fullName>
    </submittedName>
</protein>
<comment type="similarity">
    <text evidence="1">Belongs to the ycf20 family.</text>
</comment>
<dbReference type="Proteomes" id="UP000757435">
    <property type="component" value="Unassembled WGS sequence"/>
</dbReference>
<evidence type="ECO:0000256" key="1">
    <source>
        <dbReference type="ARBA" id="ARBA00009846"/>
    </source>
</evidence>
<sequence length="116" mass="13084">MQNTRLNTLFDDVLGQFGRWLRNPWRRTSLLLISLLLGNFLATTISTIAGQKAEPDVAIAILLVLLTEGTSWWVYRNRRRENNAADRANSVVLELFNGTKLGLTYGLFVEAFKLGS</sequence>
<keyword evidence="2" id="KW-1133">Transmembrane helix</keyword>
<dbReference type="AlphaFoldDB" id="A0A951QGN5"/>
<feature type="transmembrane region" description="Helical" evidence="2">
    <location>
        <begin position="29"/>
        <end position="51"/>
    </location>
</feature>
<reference evidence="3" key="1">
    <citation type="submission" date="2021-05" db="EMBL/GenBank/DDBJ databases">
        <authorList>
            <person name="Pietrasiak N."/>
            <person name="Ward R."/>
            <person name="Stajich J.E."/>
            <person name="Kurbessoian T."/>
        </authorList>
    </citation>
    <scope>NUCLEOTIDE SEQUENCE</scope>
    <source>
        <strain evidence="3">UHER 2000/2452</strain>
    </source>
</reference>
<keyword evidence="2" id="KW-0472">Membrane</keyword>
<proteinExistence type="inferred from homology"/>
<comment type="caution">
    <text evidence="3">The sequence shown here is derived from an EMBL/GenBank/DDBJ whole genome shotgun (WGS) entry which is preliminary data.</text>
</comment>
<dbReference type="EMBL" id="JAHHHD010000027">
    <property type="protein sequence ID" value="MBW4660873.1"/>
    <property type="molecule type" value="Genomic_DNA"/>
</dbReference>
<evidence type="ECO:0000313" key="4">
    <source>
        <dbReference type="Proteomes" id="UP000757435"/>
    </source>
</evidence>
<keyword evidence="2" id="KW-0812">Transmembrane</keyword>
<gene>
    <name evidence="3" type="ORF">KME15_19540</name>
</gene>